<comment type="caution">
    <text evidence="8">The sequence shown here is derived from an EMBL/GenBank/DDBJ whole genome shotgun (WGS) entry which is preliminary data.</text>
</comment>
<dbReference type="PANTHER" id="PTHR46091">
    <property type="entry name" value="BLR7054 PROTEIN"/>
    <property type="match status" value="1"/>
</dbReference>
<dbReference type="AlphaFoldDB" id="A0A1Y5HVQ4"/>
<gene>
    <name evidence="8" type="ORF">A9R00_01250</name>
</gene>
<name>A0A1Y5HVQ4_OLEAN</name>
<evidence type="ECO:0000256" key="4">
    <source>
        <dbReference type="ARBA" id="ARBA00022857"/>
    </source>
</evidence>
<evidence type="ECO:0000313" key="8">
    <source>
        <dbReference type="EMBL" id="OUS41381.1"/>
    </source>
</evidence>
<feature type="domain" description="Amine oxidase" evidence="7">
    <location>
        <begin position="45"/>
        <end position="531"/>
    </location>
</feature>
<dbReference type="GO" id="GO:0016491">
    <property type="term" value="F:oxidoreductase activity"/>
    <property type="evidence" value="ECO:0007669"/>
    <property type="project" value="InterPro"/>
</dbReference>
<evidence type="ECO:0000256" key="2">
    <source>
        <dbReference type="ARBA" id="ARBA00022729"/>
    </source>
</evidence>
<dbReference type="Proteomes" id="UP000227088">
    <property type="component" value="Unassembled WGS sequence"/>
</dbReference>
<dbReference type="Pfam" id="PF01593">
    <property type="entry name" value="Amino_oxidase"/>
    <property type="match status" value="1"/>
</dbReference>
<organism evidence="8 9">
    <name type="scientific">Oleispira antarctica</name>
    <dbReference type="NCBI Taxonomy" id="188908"/>
    <lineage>
        <taxon>Bacteria</taxon>
        <taxon>Pseudomonadati</taxon>
        <taxon>Pseudomonadota</taxon>
        <taxon>Gammaproteobacteria</taxon>
        <taxon>Oceanospirillales</taxon>
        <taxon>Oceanospirillaceae</taxon>
        <taxon>Oleispira</taxon>
    </lineage>
</organism>
<evidence type="ECO:0000256" key="5">
    <source>
        <dbReference type="ARBA" id="ARBA00023027"/>
    </source>
</evidence>
<dbReference type="SUPFAM" id="SSF51905">
    <property type="entry name" value="FAD/NAD(P)-binding domain"/>
    <property type="match status" value="1"/>
</dbReference>
<feature type="compositionally biased region" description="Basic and acidic residues" evidence="6">
    <location>
        <begin position="539"/>
        <end position="556"/>
    </location>
</feature>
<keyword evidence="4" id="KW-0521">NADP</keyword>
<evidence type="ECO:0000256" key="1">
    <source>
        <dbReference type="ARBA" id="ARBA00022630"/>
    </source>
</evidence>
<evidence type="ECO:0000259" key="7">
    <source>
        <dbReference type="Pfam" id="PF01593"/>
    </source>
</evidence>
<evidence type="ECO:0000256" key="3">
    <source>
        <dbReference type="ARBA" id="ARBA00022827"/>
    </source>
</evidence>
<accession>A0A1Y5HVQ4</accession>
<dbReference type="InterPro" id="IPR052206">
    <property type="entry name" value="Retinol_saturase"/>
</dbReference>
<protein>
    <submittedName>
        <fullName evidence="8">Phytoene dehydrogenase</fullName>
    </submittedName>
</protein>
<proteinExistence type="predicted"/>
<evidence type="ECO:0000256" key="6">
    <source>
        <dbReference type="SAM" id="MobiDB-lite"/>
    </source>
</evidence>
<evidence type="ECO:0000313" key="9">
    <source>
        <dbReference type="Proteomes" id="UP000227088"/>
    </source>
</evidence>
<dbReference type="EMBL" id="MABE01000075">
    <property type="protein sequence ID" value="OUS41381.1"/>
    <property type="molecule type" value="Genomic_DNA"/>
</dbReference>
<keyword evidence="1" id="KW-0285">Flavoprotein</keyword>
<keyword evidence="2" id="KW-0732">Signal</keyword>
<keyword evidence="5" id="KW-0520">NAD</keyword>
<feature type="region of interest" description="Disordered" evidence="6">
    <location>
        <begin position="537"/>
        <end position="556"/>
    </location>
</feature>
<dbReference type="InterPro" id="IPR002937">
    <property type="entry name" value="Amino_oxidase"/>
</dbReference>
<keyword evidence="3" id="KW-0274">FAD</keyword>
<sequence length="556" mass="61822">MSAYLYNVYLHCKDYLSVSVSIKITISAEAYMTDFDAIVIGAGNAGLTAATALQRGGARTLLLERHNIPGGCATSFIRGEFEFEVALHQLSGMGTEKNPFIMRKIFTDLGIMDQLNIVEERELYRVVMPSKENSQHEIDVTLPASIKALKKVLSAHYPDESDSIEAYLTLCEKLSLECFMMLPRAQKMNDEAVLASTCPNYIKYGLTPSKDVLNEFFDNKDLKAVIAAYWCYIGLPPKDIPFCDLAVMIYAYAAFKPCHVQGGSQAISSALLESFLAAGGKVLFNTGATKIITDNEQVKAVQTEHGDVFSCEYVISNTSPQHTFNELLDIPTPKQVVNDMKSRRLGTSAFVLYLGLDCTPAELGVTAASNFIIDDRDEEVAFETMQGISDPTHTMMTCYNHDDPTFAPEGKSSLSLLCLQYSQAWEDLPVEEYAQAKYDFAEKLIDHAERVFPNIRKNIEEVEVATPLTMMRYLNTPGGAIYGFQQNTQDAAMFRERINAIEGLHMAGCWNGMGGFQPTYMIGESTARAILKKHKKKIEKQENKTAETKHQELSNA</sequence>
<dbReference type="Gene3D" id="3.50.50.60">
    <property type="entry name" value="FAD/NAD(P)-binding domain"/>
    <property type="match status" value="2"/>
</dbReference>
<reference evidence="9" key="1">
    <citation type="journal article" date="2017" name="Proc. Natl. Acad. Sci. U.S.A.">
        <title>Simulation of Deepwater Horizon oil plume reveals substrate specialization within a complex community of hydrocarbon degraders.</title>
        <authorList>
            <person name="Hu P."/>
            <person name="Dubinsky E.A."/>
            <person name="Probst A.J."/>
            <person name="Wang J."/>
            <person name="Sieber C.M.K."/>
            <person name="Tom L.M."/>
            <person name="Gardinali P."/>
            <person name="Banfield J.F."/>
            <person name="Atlas R.M."/>
            <person name="Andersen G.L."/>
        </authorList>
    </citation>
    <scope>NUCLEOTIDE SEQUENCE [LARGE SCALE GENOMIC DNA]</scope>
</reference>
<dbReference type="InterPro" id="IPR036188">
    <property type="entry name" value="FAD/NAD-bd_sf"/>
</dbReference>
<dbReference type="PANTHER" id="PTHR46091:SF3">
    <property type="entry name" value="AMINE OXIDASE DOMAIN-CONTAINING PROTEIN"/>
    <property type="match status" value="1"/>
</dbReference>